<dbReference type="EMBL" id="JBEWZI010000005">
    <property type="protein sequence ID" value="MET7013858.1"/>
    <property type="molecule type" value="Genomic_DNA"/>
</dbReference>
<reference evidence="2 3" key="1">
    <citation type="submission" date="2024-07" db="EMBL/GenBank/DDBJ databases">
        <title>Uliginosibacterium flavum JJ3220;KACC:17644.</title>
        <authorList>
            <person name="Kim M.K."/>
        </authorList>
    </citation>
    <scope>NUCLEOTIDE SEQUENCE [LARGE SCALE GENOMIC DNA]</scope>
    <source>
        <strain evidence="2 3">KACC:17644</strain>
    </source>
</reference>
<feature type="transmembrane region" description="Helical" evidence="1">
    <location>
        <begin position="156"/>
        <end position="176"/>
    </location>
</feature>
<gene>
    <name evidence="2" type="ORF">ABXR19_06635</name>
</gene>
<protein>
    <submittedName>
        <fullName evidence="2">VC0807 family protein</fullName>
    </submittedName>
</protein>
<dbReference type="NCBIfam" id="NF041646">
    <property type="entry name" value="VC0807_fam"/>
    <property type="match status" value="1"/>
</dbReference>
<keyword evidence="3" id="KW-1185">Reference proteome</keyword>
<evidence type="ECO:0000313" key="3">
    <source>
        <dbReference type="Proteomes" id="UP001549691"/>
    </source>
</evidence>
<sequence length="222" mass="24669">MRPLLETFRMKKHLRLMAELAVNLFLPWLAYTLAKPHYGEFGALVASSIPPLLWSLVELAWHRRVDALSMLVLGGIGLSVLAMALGGDTRLLLIRESLISGLIGLAFLLSLPLKRPLVFYLARATVVRQDAEHGANDFHDWFEEPAAQRAIRGITAVWGVGLTGEAIVRTWMAFHWPTERVVAIAPTLGYAVAGAIGLWTFWFVRRLKTQDSNKPNSSADSE</sequence>
<keyword evidence="1" id="KW-0472">Membrane</keyword>
<feature type="transmembrane region" description="Helical" evidence="1">
    <location>
        <begin position="68"/>
        <end position="86"/>
    </location>
</feature>
<keyword evidence="1" id="KW-1133">Transmembrane helix</keyword>
<name>A0ABV2TL18_9RHOO</name>
<keyword evidence="1" id="KW-0812">Transmembrane</keyword>
<dbReference type="RefSeq" id="WP_354600320.1">
    <property type="nucleotide sequence ID" value="NZ_JBEWZI010000005.1"/>
</dbReference>
<organism evidence="2 3">
    <name type="scientific">Uliginosibacterium flavum</name>
    <dbReference type="NCBI Taxonomy" id="1396831"/>
    <lineage>
        <taxon>Bacteria</taxon>
        <taxon>Pseudomonadati</taxon>
        <taxon>Pseudomonadota</taxon>
        <taxon>Betaproteobacteria</taxon>
        <taxon>Rhodocyclales</taxon>
        <taxon>Zoogloeaceae</taxon>
        <taxon>Uliginosibacterium</taxon>
    </lineage>
</organism>
<evidence type="ECO:0000313" key="2">
    <source>
        <dbReference type="EMBL" id="MET7013858.1"/>
    </source>
</evidence>
<feature type="transmembrane region" description="Helical" evidence="1">
    <location>
        <begin position="92"/>
        <end position="113"/>
    </location>
</feature>
<dbReference type="Proteomes" id="UP001549691">
    <property type="component" value="Unassembled WGS sequence"/>
</dbReference>
<accession>A0ABV2TL18</accession>
<evidence type="ECO:0000256" key="1">
    <source>
        <dbReference type="SAM" id="Phobius"/>
    </source>
</evidence>
<proteinExistence type="predicted"/>
<feature type="transmembrane region" description="Helical" evidence="1">
    <location>
        <begin position="44"/>
        <end position="61"/>
    </location>
</feature>
<feature type="transmembrane region" description="Helical" evidence="1">
    <location>
        <begin position="182"/>
        <end position="204"/>
    </location>
</feature>
<comment type="caution">
    <text evidence="2">The sequence shown here is derived from an EMBL/GenBank/DDBJ whole genome shotgun (WGS) entry which is preliminary data.</text>
</comment>